<evidence type="ECO:0000259" key="9">
    <source>
        <dbReference type="PROSITE" id="PS50850"/>
    </source>
</evidence>
<evidence type="ECO:0000313" key="10">
    <source>
        <dbReference type="EMBL" id="POS76602.1"/>
    </source>
</evidence>
<reference evidence="10" key="1">
    <citation type="submission" date="2017-09" db="EMBL/GenBank/DDBJ databases">
        <title>Polyketide synthases of a Diaporthe helianthi virulent isolate.</title>
        <authorList>
            <person name="Baroncelli R."/>
        </authorList>
    </citation>
    <scope>NUCLEOTIDE SEQUENCE [LARGE SCALE GENOMIC DNA]</scope>
    <source>
        <strain evidence="10">7/96</strain>
    </source>
</reference>
<dbReference type="PROSITE" id="PS50850">
    <property type="entry name" value="MFS"/>
    <property type="match status" value="1"/>
</dbReference>
<feature type="transmembrane region" description="Helical" evidence="8">
    <location>
        <begin position="99"/>
        <end position="125"/>
    </location>
</feature>
<dbReference type="InParanoid" id="A0A2P5I257"/>
<feature type="transmembrane region" description="Helical" evidence="8">
    <location>
        <begin position="380"/>
        <end position="401"/>
    </location>
</feature>
<dbReference type="InterPro" id="IPR036259">
    <property type="entry name" value="MFS_trans_sf"/>
</dbReference>
<dbReference type="OrthoDB" id="5296287at2759"/>
<dbReference type="AlphaFoldDB" id="A0A2P5I257"/>
<sequence length="509" mass="55526">MTVSESNSETASKSGAGDVDTEAQVAPITEVDTIDTPTKSEAPDSNIVDWDGPQDPNNPRNWIKGKKWAHIIMVSLFALVTNMAPTMCVPGTPLIIHDFHIASTTVGVLAITIYVLGLAVGPMILSPLSEVYGRLPVYHASNFLFLMFLIGCGLSQTVAQFMVFRFFAGCMGGVPMPLGGATIADLLDVDGRPVAMAVFSLGPLTGPVVGPLIGGFTIVALGWRWSFWLLIIISSAIFLPSAVFMRETHPKILLDRKTARLRASTGNMELRSKMVTRRLTARHVLISTLIKPCELLIKSPILLVISIYVALIFGTMYLLFTTFTSVFEGQYGFSTAMSGLVYLGTGVALIFSLVSFHLFGGRILQWCMKKDGVTSTKPEYHLVMMILFSPFVGLGLFMYGWTTFYKVHWIVPIIGTVLIGFGAFFVIMPAQLYLVDLFGSELAASALGANNLLRFIFSPFLPLAGPAMYATLGYGWGNTLLGFLALAFVPFPIVFYKYGDRMHGKLAKM</sequence>
<feature type="transmembrane region" description="Helical" evidence="8">
    <location>
        <begin position="301"/>
        <end position="320"/>
    </location>
</feature>
<proteinExistence type="inferred from homology"/>
<keyword evidence="3" id="KW-1003">Cell membrane</keyword>
<dbReference type="GO" id="GO:0005886">
    <property type="term" value="C:plasma membrane"/>
    <property type="evidence" value="ECO:0007669"/>
    <property type="project" value="UniProtKB-SubCell"/>
</dbReference>
<dbReference type="EMBL" id="MAVT02000351">
    <property type="protein sequence ID" value="POS76602.1"/>
    <property type="molecule type" value="Genomic_DNA"/>
</dbReference>
<evidence type="ECO:0000256" key="7">
    <source>
        <dbReference type="SAM" id="MobiDB-lite"/>
    </source>
</evidence>
<evidence type="ECO:0000313" key="11">
    <source>
        <dbReference type="Proteomes" id="UP000094444"/>
    </source>
</evidence>
<keyword evidence="5 8" id="KW-1133">Transmembrane helix</keyword>
<feature type="transmembrane region" description="Helical" evidence="8">
    <location>
        <begin position="194"/>
        <end position="219"/>
    </location>
</feature>
<dbReference type="PANTHER" id="PTHR23502">
    <property type="entry name" value="MAJOR FACILITATOR SUPERFAMILY"/>
    <property type="match status" value="1"/>
</dbReference>
<dbReference type="FunFam" id="1.20.1250.20:FF:000082">
    <property type="entry name" value="MFS multidrug transporter, putative"/>
    <property type="match status" value="1"/>
</dbReference>
<dbReference type="STRING" id="158607.A0A2P5I257"/>
<name>A0A2P5I257_DIAHE</name>
<feature type="transmembrane region" description="Helical" evidence="8">
    <location>
        <begin position="137"/>
        <end position="158"/>
    </location>
</feature>
<evidence type="ECO:0000256" key="5">
    <source>
        <dbReference type="ARBA" id="ARBA00022989"/>
    </source>
</evidence>
<dbReference type="Pfam" id="PF07690">
    <property type="entry name" value="MFS_1"/>
    <property type="match status" value="1"/>
</dbReference>
<comment type="caution">
    <text evidence="10">The sequence shown here is derived from an EMBL/GenBank/DDBJ whole genome shotgun (WGS) entry which is preliminary data.</text>
</comment>
<feature type="transmembrane region" description="Helical" evidence="8">
    <location>
        <begin position="407"/>
        <end position="434"/>
    </location>
</feature>
<feature type="region of interest" description="Disordered" evidence="7">
    <location>
        <begin position="1"/>
        <end position="59"/>
    </location>
</feature>
<evidence type="ECO:0000256" key="4">
    <source>
        <dbReference type="ARBA" id="ARBA00022692"/>
    </source>
</evidence>
<dbReference type="InterPro" id="IPR011701">
    <property type="entry name" value="MFS"/>
</dbReference>
<feature type="transmembrane region" description="Helical" evidence="8">
    <location>
        <begin position="480"/>
        <end position="499"/>
    </location>
</feature>
<dbReference type="CDD" id="cd17323">
    <property type="entry name" value="MFS_Tpo1_MDR_like"/>
    <property type="match status" value="1"/>
</dbReference>
<feature type="transmembrane region" description="Helical" evidence="8">
    <location>
        <begin position="68"/>
        <end position="87"/>
    </location>
</feature>
<dbReference type="SUPFAM" id="SSF103473">
    <property type="entry name" value="MFS general substrate transporter"/>
    <property type="match status" value="1"/>
</dbReference>
<comment type="similarity">
    <text evidence="2">Belongs to the major facilitator superfamily.</text>
</comment>
<dbReference type="Gene3D" id="1.20.1250.20">
    <property type="entry name" value="MFS general substrate transporter like domains"/>
    <property type="match status" value="1"/>
</dbReference>
<feature type="transmembrane region" description="Helical" evidence="8">
    <location>
        <begin position="164"/>
        <end position="187"/>
    </location>
</feature>
<organism evidence="10 11">
    <name type="scientific">Diaporthe helianthi</name>
    <dbReference type="NCBI Taxonomy" id="158607"/>
    <lineage>
        <taxon>Eukaryota</taxon>
        <taxon>Fungi</taxon>
        <taxon>Dikarya</taxon>
        <taxon>Ascomycota</taxon>
        <taxon>Pezizomycotina</taxon>
        <taxon>Sordariomycetes</taxon>
        <taxon>Sordariomycetidae</taxon>
        <taxon>Diaporthales</taxon>
        <taxon>Diaporthaceae</taxon>
        <taxon>Diaporthe</taxon>
    </lineage>
</organism>
<evidence type="ECO:0000256" key="6">
    <source>
        <dbReference type="ARBA" id="ARBA00023136"/>
    </source>
</evidence>
<feature type="compositionally biased region" description="Polar residues" evidence="7">
    <location>
        <begin position="1"/>
        <end position="13"/>
    </location>
</feature>
<dbReference type="PANTHER" id="PTHR23502:SF135">
    <property type="entry name" value="MAJOR FACILITATOR SUPERFAMILY (MFS) PROFILE DOMAIN-CONTAINING PROTEIN-RELATED"/>
    <property type="match status" value="1"/>
</dbReference>
<dbReference type="GO" id="GO:0022857">
    <property type="term" value="F:transmembrane transporter activity"/>
    <property type="evidence" value="ECO:0007669"/>
    <property type="project" value="InterPro"/>
</dbReference>
<evidence type="ECO:0000256" key="2">
    <source>
        <dbReference type="ARBA" id="ARBA00008335"/>
    </source>
</evidence>
<feature type="transmembrane region" description="Helical" evidence="8">
    <location>
        <begin position="340"/>
        <end position="359"/>
    </location>
</feature>
<protein>
    <recommendedName>
        <fullName evidence="9">Major facilitator superfamily (MFS) profile domain-containing protein</fullName>
    </recommendedName>
</protein>
<evidence type="ECO:0000256" key="1">
    <source>
        <dbReference type="ARBA" id="ARBA00004651"/>
    </source>
</evidence>
<accession>A0A2P5I257</accession>
<dbReference type="InterPro" id="IPR020846">
    <property type="entry name" value="MFS_dom"/>
</dbReference>
<evidence type="ECO:0000256" key="3">
    <source>
        <dbReference type="ARBA" id="ARBA00022475"/>
    </source>
</evidence>
<evidence type="ECO:0000256" key="8">
    <source>
        <dbReference type="SAM" id="Phobius"/>
    </source>
</evidence>
<comment type="subcellular location">
    <subcellularLocation>
        <location evidence="1">Cell membrane</location>
        <topology evidence="1">Multi-pass membrane protein</topology>
    </subcellularLocation>
</comment>
<gene>
    <name evidence="10" type="ORF">DHEL01_v205009</name>
</gene>
<feature type="transmembrane region" description="Helical" evidence="8">
    <location>
        <begin position="225"/>
        <end position="245"/>
    </location>
</feature>
<keyword evidence="11" id="KW-1185">Reference proteome</keyword>
<keyword evidence="4 8" id="KW-0812">Transmembrane</keyword>
<keyword evidence="6 8" id="KW-0472">Membrane</keyword>
<dbReference type="Proteomes" id="UP000094444">
    <property type="component" value="Unassembled WGS sequence"/>
</dbReference>
<feature type="domain" description="Major facilitator superfamily (MFS) profile" evidence="9">
    <location>
        <begin position="70"/>
        <end position="502"/>
    </location>
</feature>